<comment type="caution">
    <text evidence="1">The sequence shown here is derived from an EMBL/GenBank/DDBJ whole genome shotgun (WGS) entry which is preliminary data.</text>
</comment>
<evidence type="ECO:0000313" key="2">
    <source>
        <dbReference type="Proteomes" id="UP001281147"/>
    </source>
</evidence>
<protein>
    <submittedName>
        <fullName evidence="1">Uncharacterized protein</fullName>
    </submittedName>
</protein>
<reference evidence="1" key="1">
    <citation type="submission" date="2023-07" db="EMBL/GenBank/DDBJ databases">
        <title>Black Yeasts Isolated from many extreme environments.</title>
        <authorList>
            <person name="Coleine C."/>
            <person name="Stajich J.E."/>
            <person name="Selbmann L."/>
        </authorList>
    </citation>
    <scope>NUCLEOTIDE SEQUENCE</scope>
    <source>
        <strain evidence="1">CCFEE 5714</strain>
    </source>
</reference>
<gene>
    <name evidence="1" type="ORF">LTR37_019944</name>
</gene>
<proteinExistence type="predicted"/>
<dbReference type="EMBL" id="JAUTXU010000326">
    <property type="protein sequence ID" value="KAK3686306.1"/>
    <property type="molecule type" value="Genomic_DNA"/>
</dbReference>
<name>A0ACC3MCQ0_9PEZI</name>
<sequence length="296" mass="32495">MSPSKWALVTGVSPGGMGEGHVNAFLKRGINVVLTTIDLGLLENLRLVDGKYGAYTVRLELDVASAESIANAVERVHTITAGRLDFLMNNAGYGYYMPLLDVDIEKAKKQYDVNVYGILAVTQAFFPLLRIAKGTVVNQGSVSGVQGFNRPYMGIYSSSKAAVHSLSDCMRVEFAPFGVKVVTLVTGSVKTEFFNNKEGGRTVTIPSSSVYLPIRDHVETMMRGSLAGSGATDRSIATSNTIAALLRSSWLRTRYIRQGYAAFKLWLMHLLLPVWLMDRWSRQSGGLDKLKRMLKS</sequence>
<dbReference type="Proteomes" id="UP001281147">
    <property type="component" value="Unassembled WGS sequence"/>
</dbReference>
<organism evidence="1 2">
    <name type="scientific">Vermiconidia calcicola</name>
    <dbReference type="NCBI Taxonomy" id="1690605"/>
    <lineage>
        <taxon>Eukaryota</taxon>
        <taxon>Fungi</taxon>
        <taxon>Dikarya</taxon>
        <taxon>Ascomycota</taxon>
        <taxon>Pezizomycotina</taxon>
        <taxon>Dothideomycetes</taxon>
        <taxon>Dothideomycetidae</taxon>
        <taxon>Mycosphaerellales</taxon>
        <taxon>Extremaceae</taxon>
        <taxon>Vermiconidia</taxon>
    </lineage>
</organism>
<accession>A0ACC3MCQ0</accession>
<evidence type="ECO:0000313" key="1">
    <source>
        <dbReference type="EMBL" id="KAK3686306.1"/>
    </source>
</evidence>
<keyword evidence="2" id="KW-1185">Reference proteome</keyword>